<evidence type="ECO:0000313" key="3">
    <source>
        <dbReference type="Proteomes" id="UP000186955"/>
    </source>
</evidence>
<keyword evidence="3" id="KW-1185">Reference proteome</keyword>
<name>A0A1Q5ULD4_9EURO</name>
<accession>A0A1Q5ULD4</accession>
<feature type="region of interest" description="Disordered" evidence="1">
    <location>
        <begin position="762"/>
        <end position="795"/>
    </location>
</feature>
<dbReference type="EMBL" id="MNBE01000136">
    <property type="protein sequence ID" value="OKP13305.1"/>
    <property type="molecule type" value="Genomic_DNA"/>
</dbReference>
<dbReference type="AlphaFoldDB" id="A0A1Q5ULD4"/>
<dbReference type="STRING" id="1316194.A0A1Q5ULD4"/>
<dbReference type="Proteomes" id="UP000186955">
    <property type="component" value="Unassembled WGS sequence"/>
</dbReference>
<reference evidence="2 3" key="1">
    <citation type="submission" date="2016-10" db="EMBL/GenBank/DDBJ databases">
        <title>Genome sequence of the ascomycete fungus Penicillium subrubescens.</title>
        <authorList>
            <person name="De Vries R.P."/>
            <person name="Peng M."/>
            <person name="Dilokpimol A."/>
            <person name="Hilden K."/>
            <person name="Makela M.R."/>
            <person name="Grigoriev I."/>
            <person name="Riley R."/>
            <person name="Granchi Z."/>
        </authorList>
    </citation>
    <scope>NUCLEOTIDE SEQUENCE [LARGE SCALE GENOMIC DNA]</scope>
    <source>
        <strain evidence="2 3">CBS 132785</strain>
    </source>
</reference>
<proteinExistence type="predicted"/>
<gene>
    <name evidence="2" type="ORF">PENSUB_1036</name>
</gene>
<protein>
    <submittedName>
        <fullName evidence="2">Uncharacterized protein</fullName>
    </submittedName>
</protein>
<feature type="region of interest" description="Disordered" evidence="1">
    <location>
        <begin position="372"/>
        <end position="432"/>
    </location>
</feature>
<feature type="region of interest" description="Disordered" evidence="1">
    <location>
        <begin position="890"/>
        <end position="926"/>
    </location>
</feature>
<sequence>MDDTDSLKDAFVSAARSACDITESLMKASAPYKDQDAEIARFHLHFEAYLQSFRRFKTGFERFILQTPDKNNTITRDRILVALSRIRANIETLQKNEGLFSTFLVSHVELVEDLLCAPEMFGVIAVNLINLKGKFKWAAQAIGSDEATLKLAKSKEATDFLDIISHEAQQGYSPPLKLQGLGDMELWSNDAESSGGKATVHEAAELDLPFDSEYTVPEEANTEPIISGHGRELGSKDNQYHLSSTDYLFSDIEMWKTSRPKRNHADELGTDQSRDLTMDLARIGSGEEEAGRVAALELGITWPSSWDTKSIEEDSEGYESFDPDDVSNRVVETCKLCNKMKLVEWHCPKCAGFEPREVPMLLPPTWMLRESSSEDYQRSTAKGNKEAWQNPSETQGHASEAAGSLDDSDKDSTKAEDSESDTSNPPSVFSLATLPSTIMTTDTRLTVDEMQTAIEELVGIFFDDTEMTGLYEKAIVEREVSLERFVRNFRRLLKQFALNLKEEAREAIELDLSKLILMRARLIADKIGNKLELKYLNEPPTHLPLSPFIPLRTPSVTESFKLHIMAQPSLPEGIIESSSDEDEEPAETFTALVSHGRDFILESAAIKNLQKDLANFIFPDGPMVGADIKLEFGISKMRGGIVFRRSTRLWGFPLIDMAATRARFRARGMERYWYWNKFFQLCQVEEDLPEKHTRFRWTNVSLFSWAILSFKDANMSQRHGKNLYDDYVEHEPGALQALQEFLKATTVPTYIVAKGTEIQGSSSAAARYTPNSGGLQATPCASTPQGGGNVTQSAITTPGGQPAIASQHIGTGIQESRPLLLLCCIERRGRPIKLHQEYVTQITDDRQLFHALRKIYFSHRRKFESFWSLRKLHSIHFMKTFAVIQKSASPANPAPAFHHQPSSHPWAQPINADQSPRNTPHQSDPA</sequence>
<comment type="caution">
    <text evidence="2">The sequence shown here is derived from an EMBL/GenBank/DDBJ whole genome shotgun (WGS) entry which is preliminary data.</text>
</comment>
<evidence type="ECO:0000313" key="2">
    <source>
        <dbReference type="EMBL" id="OKP13305.1"/>
    </source>
</evidence>
<feature type="compositionally biased region" description="Polar residues" evidence="1">
    <location>
        <begin position="378"/>
        <end position="397"/>
    </location>
</feature>
<evidence type="ECO:0000256" key="1">
    <source>
        <dbReference type="SAM" id="MobiDB-lite"/>
    </source>
</evidence>
<organism evidence="2 3">
    <name type="scientific">Penicillium subrubescens</name>
    <dbReference type="NCBI Taxonomy" id="1316194"/>
    <lineage>
        <taxon>Eukaryota</taxon>
        <taxon>Fungi</taxon>
        <taxon>Dikarya</taxon>
        <taxon>Ascomycota</taxon>
        <taxon>Pezizomycotina</taxon>
        <taxon>Eurotiomycetes</taxon>
        <taxon>Eurotiomycetidae</taxon>
        <taxon>Eurotiales</taxon>
        <taxon>Aspergillaceae</taxon>
        <taxon>Penicillium</taxon>
    </lineage>
</organism>
<feature type="compositionally biased region" description="Polar residues" evidence="1">
    <location>
        <begin position="900"/>
        <end position="926"/>
    </location>
</feature>